<dbReference type="PANTHER" id="PTHR31672">
    <property type="entry name" value="BNACNNG10540D PROTEIN"/>
    <property type="match status" value="1"/>
</dbReference>
<dbReference type="SUPFAM" id="SSF81383">
    <property type="entry name" value="F-box domain"/>
    <property type="match status" value="1"/>
</dbReference>
<sequence length="391" mass="45080">MISELPRDMAEEVLSKLPMTSLRGVRFTCKKWNTISKDRSFTKKYRGEAAKRKEFQVVMMLDYKVYLMSVNPVDPSPSIEPIGKLVSLDDAAHDGVKILEIFHCHGLLLCVTKEYRLVVWNPFNGQTRWIKPRDFYSRYDRYAFGYEKKTKFSRRSHKVLRFVNSYYRRVNRQVLEFEIFSLNSNSWKLVVVNPDWHIQYFHGGLSIKGNTYWFAEEKLAPQETTERRFLLGFNFTTESFGPLLPLPFCGPYGDKMSLSSVREEQIAVLLQKSDAPACTLNIWISSKVGPSGVSWNKLFLAVEMNPFTNFQFVNYSSSFFVDVKKKMVVFIDMNLGTRNMAYIIGENGYFKTVDLEGLAKVDGWPTVCSYVPSSVRINQAAPPGKQKNTPP</sequence>
<reference evidence="2" key="1">
    <citation type="journal article" date="2019" name="Database">
        <title>The radish genome database (RadishGD): an integrated information resource for radish genomics.</title>
        <authorList>
            <person name="Yu H.J."/>
            <person name="Baek S."/>
            <person name="Lee Y.J."/>
            <person name="Cho A."/>
            <person name="Mun J.H."/>
        </authorList>
    </citation>
    <scope>NUCLEOTIDE SEQUENCE [LARGE SCALE GENOMIC DNA]</scope>
    <source>
        <strain evidence="2">cv. WK10039</strain>
    </source>
</reference>
<dbReference type="PANTHER" id="PTHR31672:SF13">
    <property type="entry name" value="F-BOX PROTEIN CPR30-LIKE"/>
    <property type="match status" value="1"/>
</dbReference>
<dbReference type="AlphaFoldDB" id="A0A6J0JII6"/>
<evidence type="ECO:0000259" key="1">
    <source>
        <dbReference type="PROSITE" id="PS50181"/>
    </source>
</evidence>
<accession>A0A6J0JII6</accession>
<dbReference type="Proteomes" id="UP000504610">
    <property type="component" value="Chromosome 6"/>
</dbReference>
<evidence type="ECO:0000313" key="3">
    <source>
        <dbReference type="RefSeq" id="XP_018435448.2"/>
    </source>
</evidence>
<dbReference type="InterPro" id="IPR017451">
    <property type="entry name" value="F-box-assoc_interact_dom"/>
</dbReference>
<dbReference type="SMART" id="SM00256">
    <property type="entry name" value="FBOX"/>
    <property type="match status" value="1"/>
</dbReference>
<dbReference type="InterPro" id="IPR006527">
    <property type="entry name" value="F-box-assoc_dom_typ1"/>
</dbReference>
<dbReference type="GeneID" id="108807690"/>
<feature type="domain" description="F-box" evidence="1">
    <location>
        <begin position="1"/>
        <end position="45"/>
    </location>
</feature>
<protein>
    <submittedName>
        <fullName evidence="3">F-box/kelch-repeat protein At3g16740-like</fullName>
    </submittedName>
</protein>
<dbReference type="RefSeq" id="XP_018435448.2">
    <property type="nucleotide sequence ID" value="XM_018579946.2"/>
</dbReference>
<dbReference type="Pfam" id="PF00646">
    <property type="entry name" value="F-box"/>
    <property type="match status" value="1"/>
</dbReference>
<organism evidence="2 3">
    <name type="scientific">Raphanus sativus</name>
    <name type="common">Radish</name>
    <name type="synonym">Raphanus raphanistrum var. sativus</name>
    <dbReference type="NCBI Taxonomy" id="3726"/>
    <lineage>
        <taxon>Eukaryota</taxon>
        <taxon>Viridiplantae</taxon>
        <taxon>Streptophyta</taxon>
        <taxon>Embryophyta</taxon>
        <taxon>Tracheophyta</taxon>
        <taxon>Spermatophyta</taxon>
        <taxon>Magnoliopsida</taxon>
        <taxon>eudicotyledons</taxon>
        <taxon>Gunneridae</taxon>
        <taxon>Pentapetalae</taxon>
        <taxon>rosids</taxon>
        <taxon>malvids</taxon>
        <taxon>Brassicales</taxon>
        <taxon>Brassicaceae</taxon>
        <taxon>Brassiceae</taxon>
        <taxon>Raphanus</taxon>
    </lineage>
</organism>
<dbReference type="PROSITE" id="PS50181">
    <property type="entry name" value="FBOX"/>
    <property type="match status" value="1"/>
</dbReference>
<dbReference type="KEGG" id="rsz:108807690"/>
<reference evidence="3" key="2">
    <citation type="submission" date="2025-08" db="UniProtKB">
        <authorList>
            <consortium name="RefSeq"/>
        </authorList>
    </citation>
    <scope>IDENTIFICATION</scope>
    <source>
        <tissue evidence="3">Leaf</tissue>
    </source>
</reference>
<dbReference type="Gene3D" id="1.20.1280.50">
    <property type="match status" value="1"/>
</dbReference>
<proteinExistence type="predicted"/>
<dbReference type="InterPro" id="IPR036047">
    <property type="entry name" value="F-box-like_dom_sf"/>
</dbReference>
<dbReference type="NCBIfam" id="TIGR01640">
    <property type="entry name" value="F_box_assoc_1"/>
    <property type="match status" value="1"/>
</dbReference>
<dbReference type="InterPro" id="IPR050796">
    <property type="entry name" value="SCF_F-box_component"/>
</dbReference>
<dbReference type="InterPro" id="IPR001810">
    <property type="entry name" value="F-box_dom"/>
</dbReference>
<dbReference type="OrthoDB" id="591557at2759"/>
<name>A0A6J0JII6_RAPSA</name>
<dbReference type="CDD" id="cd22157">
    <property type="entry name" value="F-box_AtFBW1-like"/>
    <property type="match status" value="1"/>
</dbReference>
<dbReference type="Pfam" id="PF07734">
    <property type="entry name" value="FBA_1"/>
    <property type="match status" value="1"/>
</dbReference>
<gene>
    <name evidence="3" type="primary">LOC108807690</name>
</gene>
<keyword evidence="2" id="KW-1185">Reference proteome</keyword>
<evidence type="ECO:0000313" key="2">
    <source>
        <dbReference type="Proteomes" id="UP000504610"/>
    </source>
</evidence>